<organism evidence="2 3">
    <name type="scientific">Xenoophorus captivus</name>
    <dbReference type="NCBI Taxonomy" id="1517983"/>
    <lineage>
        <taxon>Eukaryota</taxon>
        <taxon>Metazoa</taxon>
        <taxon>Chordata</taxon>
        <taxon>Craniata</taxon>
        <taxon>Vertebrata</taxon>
        <taxon>Euteleostomi</taxon>
        <taxon>Actinopterygii</taxon>
        <taxon>Neopterygii</taxon>
        <taxon>Teleostei</taxon>
        <taxon>Neoteleostei</taxon>
        <taxon>Acanthomorphata</taxon>
        <taxon>Ovalentaria</taxon>
        <taxon>Atherinomorphae</taxon>
        <taxon>Cyprinodontiformes</taxon>
        <taxon>Goodeidae</taxon>
        <taxon>Xenoophorus</taxon>
    </lineage>
</organism>
<name>A0ABV0RGK1_9TELE</name>
<gene>
    <name evidence="2" type="ORF">XENOCAPTIV_009808</name>
</gene>
<feature type="compositionally biased region" description="Basic and acidic residues" evidence="1">
    <location>
        <begin position="552"/>
        <end position="564"/>
    </location>
</feature>
<sequence>MTPRLAYVTSSSESFDWIEVPTLDPSSPEAQRTVPAPSKAFCSCTCAVTDNRYGYVVVPDDPNEPPNFKIKLRPVPTAETPSFSSCACYHNDMNCIWTKAPVPDPNGCESLKFAFQRAPASNSSTPPFCHCFIKNKHATVTEVKNSKRSKESEICCSCLCSYCCLCCYTGTQYGNPVSPTQKSNLTVNYSKNACCSTSSDFHSFSRQKTAGFAEKAKIARQLSSVFSQTKPVPLSKKQELQFHPKENSSLSRSRQKKSRLPAKKRIGSQLAPYLHPISMPPTKTPQISINSNENSTFGADNVPQSLSKQKTASFSEKTKTASQVGAAFFQTKPMPSPKHQELPFLHKEKSSLSISNGNESSSRQQTSSLPVKPMKVTEFPSHSHPEPKRPRISINSNENSTFRADIVPQSLSKQKTASFSEKTKTASQVGAAFFQTKPMPSPKQQELPFIRKEKSFFSISNGDESSSRQQTSSLPVKRIKVTEFPSHSYPEAKPSTKRPRISINPNENSLFGADNVPQSLSKHRTASFSEKTKTATQVGAACARTKPIPPPKHQELTVIPKEKSSLSASDSAKSSSRPQTSGLPEKQWIANQPSTCSHTEPNPPTEHSRCQHISSNNQSSKESNTSKSSSRKQTSSFPVQSTPANIFGSTCPTEPIPIKRRPMLHFNPKEKWVKNLKKILNEQKHSNRR</sequence>
<proteinExistence type="predicted"/>
<feature type="compositionally biased region" description="Low complexity" evidence="1">
    <location>
        <begin position="351"/>
        <end position="362"/>
    </location>
</feature>
<feature type="compositionally biased region" description="Polar residues" evidence="1">
    <location>
        <begin position="409"/>
        <end position="423"/>
    </location>
</feature>
<feature type="compositionally biased region" description="Low complexity" evidence="1">
    <location>
        <begin position="565"/>
        <end position="576"/>
    </location>
</feature>
<dbReference type="Proteomes" id="UP001434883">
    <property type="component" value="Unassembled WGS sequence"/>
</dbReference>
<keyword evidence="3" id="KW-1185">Reference proteome</keyword>
<feature type="compositionally biased region" description="Polar residues" evidence="1">
    <location>
        <begin position="589"/>
        <end position="600"/>
    </location>
</feature>
<feature type="compositionally biased region" description="Low complexity" evidence="1">
    <location>
        <begin position="614"/>
        <end position="636"/>
    </location>
</feature>
<accession>A0ABV0RGK1</accession>
<evidence type="ECO:0000256" key="1">
    <source>
        <dbReference type="SAM" id="MobiDB-lite"/>
    </source>
</evidence>
<evidence type="ECO:0000313" key="3">
    <source>
        <dbReference type="Proteomes" id="UP001434883"/>
    </source>
</evidence>
<evidence type="ECO:0000313" key="2">
    <source>
        <dbReference type="EMBL" id="MEQ2207280.1"/>
    </source>
</evidence>
<protein>
    <submittedName>
        <fullName evidence="2">Uncharacterized protein</fullName>
    </submittedName>
</protein>
<feature type="compositionally biased region" description="Polar residues" evidence="1">
    <location>
        <begin position="284"/>
        <end position="303"/>
    </location>
</feature>
<comment type="caution">
    <text evidence="2">The sequence shown here is derived from an EMBL/GenBank/DDBJ whole genome shotgun (WGS) entry which is preliminary data.</text>
</comment>
<feature type="region of interest" description="Disordered" evidence="1">
    <location>
        <begin position="351"/>
        <end position="423"/>
    </location>
</feature>
<dbReference type="EMBL" id="JAHRIN010044195">
    <property type="protein sequence ID" value="MEQ2207280.1"/>
    <property type="molecule type" value="Genomic_DNA"/>
</dbReference>
<feature type="compositionally biased region" description="Basic and acidic residues" evidence="1">
    <location>
        <begin position="236"/>
        <end position="246"/>
    </location>
</feature>
<feature type="region of interest" description="Disordered" evidence="1">
    <location>
        <begin position="235"/>
        <end position="303"/>
    </location>
</feature>
<feature type="compositionally biased region" description="Polar residues" evidence="1">
    <location>
        <begin position="637"/>
        <end position="652"/>
    </location>
</feature>
<feature type="compositionally biased region" description="Basic residues" evidence="1">
    <location>
        <begin position="253"/>
        <end position="266"/>
    </location>
</feature>
<feature type="compositionally biased region" description="Polar residues" evidence="1">
    <location>
        <begin position="516"/>
        <end position="537"/>
    </location>
</feature>
<feature type="compositionally biased region" description="Polar residues" evidence="1">
    <location>
        <begin position="393"/>
        <end position="402"/>
    </location>
</feature>
<feature type="region of interest" description="Disordered" evidence="1">
    <location>
        <begin position="486"/>
        <end position="662"/>
    </location>
</feature>
<reference evidence="2 3" key="1">
    <citation type="submission" date="2021-06" db="EMBL/GenBank/DDBJ databases">
        <authorList>
            <person name="Palmer J.M."/>
        </authorList>
    </citation>
    <scope>NUCLEOTIDE SEQUENCE [LARGE SCALE GENOMIC DNA]</scope>
    <source>
        <strain evidence="2 3">XC_2019</strain>
        <tissue evidence="2">Muscle</tissue>
    </source>
</reference>